<gene>
    <name evidence="7" type="ORF">HHK36_030447</name>
</gene>
<proteinExistence type="predicted"/>
<dbReference type="Proteomes" id="UP000655225">
    <property type="component" value="Unassembled WGS sequence"/>
</dbReference>
<dbReference type="SMART" id="SM00353">
    <property type="entry name" value="HLH"/>
    <property type="match status" value="1"/>
</dbReference>
<dbReference type="PROSITE" id="PS50888">
    <property type="entry name" value="BHLH"/>
    <property type="match status" value="1"/>
</dbReference>
<feature type="domain" description="BHLH" evidence="6">
    <location>
        <begin position="210"/>
        <end position="259"/>
    </location>
</feature>
<dbReference type="PANTHER" id="PTHR31945:SF11">
    <property type="entry name" value="TRANSCRIPTION FACTOR ABORTED MICROSPORES"/>
    <property type="match status" value="1"/>
</dbReference>
<keyword evidence="2" id="KW-0805">Transcription regulation</keyword>
<feature type="compositionally biased region" description="Low complexity" evidence="5">
    <location>
        <begin position="281"/>
        <end position="293"/>
    </location>
</feature>
<dbReference type="OMA" id="MEGNARI"/>
<evidence type="ECO:0000256" key="2">
    <source>
        <dbReference type="ARBA" id="ARBA00023015"/>
    </source>
</evidence>
<reference evidence="7 8" key="1">
    <citation type="submission" date="2020-04" db="EMBL/GenBank/DDBJ databases">
        <title>Plant Genome Project.</title>
        <authorList>
            <person name="Zhang R.-G."/>
        </authorList>
    </citation>
    <scope>NUCLEOTIDE SEQUENCE [LARGE SCALE GENOMIC DNA]</scope>
    <source>
        <strain evidence="7">YNK0</strain>
        <tissue evidence="7">Leaf</tissue>
    </source>
</reference>
<dbReference type="Gene3D" id="4.10.280.10">
    <property type="entry name" value="Helix-loop-helix DNA-binding domain"/>
    <property type="match status" value="1"/>
</dbReference>
<comment type="caution">
    <text evidence="7">The sequence shown here is derived from an EMBL/GenBank/DDBJ whole genome shotgun (WGS) entry which is preliminary data.</text>
</comment>
<dbReference type="SUPFAM" id="SSF55021">
    <property type="entry name" value="ACT-like"/>
    <property type="match status" value="1"/>
</dbReference>
<dbReference type="CDD" id="cd11443">
    <property type="entry name" value="bHLH_AtAMS_like"/>
    <property type="match status" value="1"/>
</dbReference>
<dbReference type="PANTHER" id="PTHR31945">
    <property type="entry name" value="TRANSCRIPTION FACTOR SCREAM2-RELATED"/>
    <property type="match status" value="1"/>
</dbReference>
<dbReference type="InterPro" id="IPR036638">
    <property type="entry name" value="HLH_DNA-bd_sf"/>
</dbReference>
<protein>
    <recommendedName>
        <fullName evidence="6">BHLH domain-containing protein</fullName>
    </recommendedName>
</protein>
<dbReference type="Pfam" id="PF00010">
    <property type="entry name" value="HLH"/>
    <property type="match status" value="1"/>
</dbReference>
<keyword evidence="3" id="KW-0804">Transcription</keyword>
<keyword evidence="4" id="KW-0539">Nucleus</keyword>
<dbReference type="SUPFAM" id="SSF47459">
    <property type="entry name" value="HLH, helix-loop-helix DNA-binding domain"/>
    <property type="match status" value="1"/>
</dbReference>
<dbReference type="OrthoDB" id="1890947at2759"/>
<evidence type="ECO:0000313" key="7">
    <source>
        <dbReference type="EMBL" id="KAF8377074.1"/>
    </source>
</evidence>
<dbReference type="Pfam" id="PF22754">
    <property type="entry name" value="bHLH-TF_ACT-like_plant"/>
    <property type="match status" value="1"/>
</dbReference>
<accession>A0A834Y9L7</accession>
<dbReference type="GO" id="GO:0003700">
    <property type="term" value="F:DNA-binding transcription factor activity"/>
    <property type="evidence" value="ECO:0007669"/>
    <property type="project" value="TreeGrafter"/>
</dbReference>
<dbReference type="AlphaFoldDB" id="A0A834Y9L7"/>
<keyword evidence="8" id="KW-1185">Reference proteome</keyword>
<evidence type="ECO:0000256" key="5">
    <source>
        <dbReference type="SAM" id="MobiDB-lite"/>
    </source>
</evidence>
<feature type="region of interest" description="Disordered" evidence="5">
    <location>
        <begin position="265"/>
        <end position="314"/>
    </location>
</feature>
<evidence type="ECO:0000256" key="1">
    <source>
        <dbReference type="ARBA" id="ARBA00004123"/>
    </source>
</evidence>
<evidence type="ECO:0000313" key="8">
    <source>
        <dbReference type="Proteomes" id="UP000655225"/>
    </source>
</evidence>
<evidence type="ECO:0000256" key="3">
    <source>
        <dbReference type="ARBA" id="ARBA00023163"/>
    </source>
</evidence>
<evidence type="ECO:0000259" key="6">
    <source>
        <dbReference type="PROSITE" id="PS50888"/>
    </source>
</evidence>
<dbReference type="InterPro" id="IPR045865">
    <property type="entry name" value="ACT-like_dom_sf"/>
</dbReference>
<dbReference type="GO" id="GO:0043565">
    <property type="term" value="F:sequence-specific DNA binding"/>
    <property type="evidence" value="ECO:0007669"/>
    <property type="project" value="TreeGrafter"/>
</dbReference>
<dbReference type="CDD" id="cd04873">
    <property type="entry name" value="ACT_UUR-ACR-like"/>
    <property type="match status" value="1"/>
</dbReference>
<dbReference type="InterPro" id="IPR054502">
    <property type="entry name" value="bHLH-TF_ACT-like_plant"/>
</dbReference>
<comment type="subcellular location">
    <subcellularLocation>
        <location evidence="1">Nucleus</location>
    </subcellularLocation>
</comment>
<name>A0A834Y9L7_TETSI</name>
<evidence type="ECO:0000256" key="4">
    <source>
        <dbReference type="ARBA" id="ARBA00023242"/>
    </source>
</evidence>
<dbReference type="InterPro" id="IPR051358">
    <property type="entry name" value="TF_AMS/ICE1/BHLH6-like"/>
</dbReference>
<dbReference type="EMBL" id="JABCRI010000024">
    <property type="protein sequence ID" value="KAF8377074.1"/>
    <property type="molecule type" value="Genomic_DNA"/>
</dbReference>
<dbReference type="GO" id="GO:0005634">
    <property type="term" value="C:nucleus"/>
    <property type="evidence" value="ECO:0007669"/>
    <property type="project" value="UniProtKB-SubCell"/>
</dbReference>
<organism evidence="7 8">
    <name type="scientific">Tetracentron sinense</name>
    <name type="common">Spur-leaf</name>
    <dbReference type="NCBI Taxonomy" id="13715"/>
    <lineage>
        <taxon>Eukaryota</taxon>
        <taxon>Viridiplantae</taxon>
        <taxon>Streptophyta</taxon>
        <taxon>Embryophyta</taxon>
        <taxon>Tracheophyta</taxon>
        <taxon>Spermatophyta</taxon>
        <taxon>Magnoliopsida</taxon>
        <taxon>Trochodendrales</taxon>
        <taxon>Trochodendraceae</taxon>
        <taxon>Tetracentron</taxon>
    </lineage>
</organism>
<dbReference type="GO" id="GO:0046983">
    <property type="term" value="F:protein dimerization activity"/>
    <property type="evidence" value="ECO:0007669"/>
    <property type="project" value="InterPro"/>
</dbReference>
<sequence>MAQCNFSWQQEAMIVQSITDTNFQEQPTMLNRELEGSSQPDGLPNELQLNPLSAYTQKKNNFQAWVSPTTTADNLNLSWDLPVDQIHLSNSPMNFFGGSRQEFPTSSKKRPNQNFFDESNDSIMSENPMGPFNFSAESGFQEMVSLQQSLLTTDTDSHPTIMESSVNKRPWNCENSIKQDLGRSDLVSDCNDQIEDDADGHKVVGRIGREPQSKNLVAERKRRKKLSERLLALRALVPKITKMDRASILGDAIEFLKELQKQAKDLQDELEEPSDPEGAKNSGSNSSNNNFQSEMPNPNGISHGANPEHGKALNGSQTIHDKAQEMEVQVEVAIIGGNEFFLKVFCEHKPGGFVRLMEALNSLGLEVTNANVTTFRGLVLNVFRVEKRDSEMVQADYVKDSLLELTRNPTGSSSEPGSVRTSENGRTVNYHHLHPQAHHITSYHHHPN</sequence>
<dbReference type="InterPro" id="IPR011598">
    <property type="entry name" value="bHLH_dom"/>
</dbReference>